<feature type="transmembrane region" description="Helical" evidence="7">
    <location>
        <begin position="194"/>
        <end position="213"/>
    </location>
</feature>
<organism evidence="8 9">
    <name type="scientific">Kocuria tytonicola</name>
    <dbReference type="NCBI Taxonomy" id="2055946"/>
    <lineage>
        <taxon>Bacteria</taxon>
        <taxon>Bacillati</taxon>
        <taxon>Actinomycetota</taxon>
        <taxon>Actinomycetes</taxon>
        <taxon>Micrococcales</taxon>
        <taxon>Micrococcaceae</taxon>
        <taxon>Kocuria</taxon>
    </lineage>
</organism>
<dbReference type="PANTHER" id="PTHR47089:SF1">
    <property type="entry name" value="GUANOSINE ABC TRANSPORTER PERMEASE PROTEIN NUPP"/>
    <property type="match status" value="1"/>
</dbReference>
<dbReference type="Pfam" id="PF02653">
    <property type="entry name" value="BPD_transp_2"/>
    <property type="match status" value="1"/>
</dbReference>
<reference evidence="8 9" key="1">
    <citation type="submission" date="2018-10" db="EMBL/GenBank/DDBJ databases">
        <title>Kocuria tytonicola, new bacteria from the preen glands of American barn owls (Tyto furcata).</title>
        <authorList>
            <person name="Braun M.S."/>
            <person name="Wang E."/>
            <person name="Zimmermann S."/>
            <person name="Boutin S."/>
            <person name="Wagner H."/>
            <person name="Wink M."/>
        </authorList>
    </citation>
    <scope>NUCLEOTIDE SEQUENCE [LARGE SCALE GENOMIC DNA]</scope>
    <source>
        <strain evidence="8 9">473</strain>
    </source>
</reference>
<keyword evidence="9" id="KW-1185">Reference proteome</keyword>
<evidence type="ECO:0000256" key="1">
    <source>
        <dbReference type="ARBA" id="ARBA00004651"/>
    </source>
</evidence>
<feature type="transmembrane region" description="Helical" evidence="7">
    <location>
        <begin position="35"/>
        <end position="54"/>
    </location>
</feature>
<comment type="subcellular location">
    <subcellularLocation>
        <location evidence="1">Cell membrane</location>
        <topology evidence="1">Multi-pass membrane protein</topology>
    </subcellularLocation>
</comment>
<sequence length="408" mass="42022">MSATTAPAGADQVSAPPPTELAAGEHRRTLLGSTVQSVLAVVVALVLGGLLIAVTDEKVRDAAGYFFARPGDTLSAMWTAASSAYVAMFHGAVYNPSGATFADRIYPFTETLTVGTPLILAGLGVALAFRAGLFNIGAQGQILVGATLAAWVGFSWHLPAGIHLIAVVAAGALGGAVWGGIVGLVKARTGAHEVILTIMLNYVALNLVAWLLTLPSFQREGSSNPISPAVDGTAMFPKLLGEHFRLHWGFALAVLATVAVAWLLHRSTVGFELRAVGANPRAAHTAGISVTRGFVVVMLLAGLLAGLAGTAQVSGTEHSLTAGVAASFGFDAITVALLGRSTPWGTFFAGILYGAFRAGGVTMQSMTGTNIDIVLVVQSLIVLFVALPPLFTFAVRRSRASTHSQEAA</sequence>
<feature type="transmembrane region" description="Helical" evidence="7">
    <location>
        <begin position="320"/>
        <end position="339"/>
    </location>
</feature>
<dbReference type="PANTHER" id="PTHR47089">
    <property type="entry name" value="ABC TRANSPORTER, PERMEASE PROTEIN"/>
    <property type="match status" value="1"/>
</dbReference>
<keyword evidence="2" id="KW-1003">Cell membrane</keyword>
<keyword evidence="4 7" id="KW-1133">Transmembrane helix</keyword>
<feature type="transmembrane region" description="Helical" evidence="7">
    <location>
        <begin position="346"/>
        <end position="367"/>
    </location>
</feature>
<evidence type="ECO:0000256" key="2">
    <source>
        <dbReference type="ARBA" id="ARBA00022475"/>
    </source>
</evidence>
<evidence type="ECO:0000313" key="8">
    <source>
        <dbReference type="EMBL" id="RLY92220.1"/>
    </source>
</evidence>
<feature type="transmembrane region" description="Helical" evidence="7">
    <location>
        <begin position="75"/>
        <end position="94"/>
    </location>
</feature>
<dbReference type="AlphaFoldDB" id="A0A3L9L0L6"/>
<feature type="transmembrane region" description="Helical" evidence="7">
    <location>
        <begin position="373"/>
        <end position="395"/>
    </location>
</feature>
<name>A0A3L9L0L6_9MICC</name>
<gene>
    <name evidence="8" type="ORF">EAE32_08665</name>
</gene>
<feature type="transmembrane region" description="Helical" evidence="7">
    <location>
        <begin position="164"/>
        <end position="185"/>
    </location>
</feature>
<evidence type="ECO:0000256" key="6">
    <source>
        <dbReference type="SAM" id="MobiDB-lite"/>
    </source>
</evidence>
<evidence type="ECO:0000256" key="3">
    <source>
        <dbReference type="ARBA" id="ARBA00022692"/>
    </source>
</evidence>
<comment type="caution">
    <text evidence="8">The sequence shown here is derived from an EMBL/GenBank/DDBJ whole genome shotgun (WGS) entry which is preliminary data.</text>
</comment>
<feature type="transmembrane region" description="Helical" evidence="7">
    <location>
        <begin position="285"/>
        <end position="308"/>
    </location>
</feature>
<keyword evidence="5 7" id="KW-0472">Membrane</keyword>
<evidence type="ECO:0000256" key="7">
    <source>
        <dbReference type="SAM" id="Phobius"/>
    </source>
</evidence>
<evidence type="ECO:0000256" key="4">
    <source>
        <dbReference type="ARBA" id="ARBA00022989"/>
    </source>
</evidence>
<feature type="transmembrane region" description="Helical" evidence="7">
    <location>
        <begin position="114"/>
        <end position="133"/>
    </location>
</feature>
<feature type="transmembrane region" description="Helical" evidence="7">
    <location>
        <begin position="140"/>
        <end position="158"/>
    </location>
</feature>
<dbReference type="InterPro" id="IPR001851">
    <property type="entry name" value="ABC_transp_permease"/>
</dbReference>
<dbReference type="GO" id="GO:0022857">
    <property type="term" value="F:transmembrane transporter activity"/>
    <property type="evidence" value="ECO:0007669"/>
    <property type="project" value="InterPro"/>
</dbReference>
<feature type="region of interest" description="Disordered" evidence="6">
    <location>
        <begin position="1"/>
        <end position="20"/>
    </location>
</feature>
<dbReference type="EMBL" id="RDEX01000002">
    <property type="protein sequence ID" value="RLY92220.1"/>
    <property type="molecule type" value="Genomic_DNA"/>
</dbReference>
<evidence type="ECO:0000313" key="9">
    <source>
        <dbReference type="Proteomes" id="UP000277871"/>
    </source>
</evidence>
<dbReference type="GO" id="GO:0005886">
    <property type="term" value="C:plasma membrane"/>
    <property type="evidence" value="ECO:0007669"/>
    <property type="project" value="UniProtKB-SubCell"/>
</dbReference>
<protein>
    <submittedName>
        <fullName evidence="8">ABC transporter permease</fullName>
    </submittedName>
</protein>
<keyword evidence="3 7" id="KW-0812">Transmembrane</keyword>
<dbReference type="CDD" id="cd06580">
    <property type="entry name" value="TM_PBP1_transp_TpRbsC_like"/>
    <property type="match status" value="1"/>
</dbReference>
<feature type="transmembrane region" description="Helical" evidence="7">
    <location>
        <begin position="246"/>
        <end position="264"/>
    </location>
</feature>
<evidence type="ECO:0000256" key="5">
    <source>
        <dbReference type="ARBA" id="ARBA00023136"/>
    </source>
</evidence>
<dbReference type="RefSeq" id="WP_121864888.1">
    <property type="nucleotide sequence ID" value="NZ_RDEX01000002.1"/>
</dbReference>
<proteinExistence type="predicted"/>
<dbReference type="Proteomes" id="UP000277871">
    <property type="component" value="Unassembled WGS sequence"/>
</dbReference>
<accession>A0A3L9L0L6</accession>